<reference evidence="1 2" key="1">
    <citation type="submission" date="2016-03" db="EMBL/GenBank/DDBJ databases">
        <authorList>
            <person name="Ploux O."/>
        </authorList>
    </citation>
    <scope>NUCLEOTIDE SEQUENCE [LARGE SCALE GENOMIC DNA]</scope>
    <source>
        <strain evidence="1 2">BER2</strain>
    </source>
</reference>
<dbReference type="RefSeq" id="WP_063243086.1">
    <property type="nucleotide sequence ID" value="NZ_CP168967.1"/>
</dbReference>
<gene>
    <name evidence="1" type="ORF">AZI85_15880</name>
</gene>
<comment type="caution">
    <text evidence="1">The sequence shown here is derived from an EMBL/GenBank/DDBJ whole genome shotgun (WGS) entry which is preliminary data.</text>
</comment>
<proteinExistence type="predicted"/>
<dbReference type="Pfam" id="PF09650">
    <property type="entry name" value="PHA_gran_rgn"/>
    <property type="match status" value="1"/>
</dbReference>
<dbReference type="AlphaFoldDB" id="A0A150WTZ4"/>
<protein>
    <recommendedName>
        <fullName evidence="3">Polyhydroxyalkanoic acid system protein</fullName>
    </recommendedName>
</protein>
<name>A0A150WTZ4_BDEBC</name>
<organism evidence="1 2">
    <name type="scientific">Bdellovibrio bacteriovorus</name>
    <dbReference type="NCBI Taxonomy" id="959"/>
    <lineage>
        <taxon>Bacteria</taxon>
        <taxon>Pseudomonadati</taxon>
        <taxon>Bdellovibrionota</taxon>
        <taxon>Bdellovibrionia</taxon>
        <taxon>Bdellovibrionales</taxon>
        <taxon>Pseudobdellovibrionaceae</taxon>
        <taxon>Bdellovibrio</taxon>
    </lineage>
</organism>
<sequence length="101" mass="11201">MPKFTIDHQSNHSVEEAYSKIKEFLSNDQDIRRFDPKLQCSFDDGSKSAALKGSQFKADMSLTSSGAGSKVSVTVDLPLMLTPFKGKVQETLQRKLAKYLG</sequence>
<evidence type="ECO:0000313" key="1">
    <source>
        <dbReference type="EMBL" id="KYG69923.1"/>
    </source>
</evidence>
<accession>A0A150WTZ4</accession>
<dbReference type="InterPro" id="IPR013433">
    <property type="entry name" value="PHA_gran_rgn"/>
</dbReference>
<dbReference type="OrthoDB" id="5295125at2"/>
<evidence type="ECO:0008006" key="3">
    <source>
        <dbReference type="Google" id="ProtNLM"/>
    </source>
</evidence>
<evidence type="ECO:0000313" key="2">
    <source>
        <dbReference type="Proteomes" id="UP000075391"/>
    </source>
</evidence>
<dbReference type="Proteomes" id="UP000075391">
    <property type="component" value="Unassembled WGS sequence"/>
</dbReference>
<dbReference type="EMBL" id="LUKF01000004">
    <property type="protein sequence ID" value="KYG69923.1"/>
    <property type="molecule type" value="Genomic_DNA"/>
</dbReference>